<organism evidence="1 2">
    <name type="scientific">Candidatus Xenohaliotis californiensis</name>
    <dbReference type="NCBI Taxonomy" id="84677"/>
    <lineage>
        <taxon>Bacteria</taxon>
        <taxon>Pseudomonadati</taxon>
        <taxon>Pseudomonadota</taxon>
        <taxon>Alphaproteobacteria</taxon>
        <taxon>Rickettsiales</taxon>
        <taxon>Anaplasmataceae</taxon>
        <taxon>Candidatus Xenohaliotis</taxon>
    </lineage>
</organism>
<keyword evidence="2" id="KW-1185">Reference proteome</keyword>
<evidence type="ECO:0000313" key="2">
    <source>
        <dbReference type="Proteomes" id="UP001314181"/>
    </source>
</evidence>
<evidence type="ECO:0000313" key="1">
    <source>
        <dbReference type="EMBL" id="CAK8163536.1"/>
    </source>
</evidence>
<gene>
    <name evidence="1" type="ORF">CAXC1_70062</name>
</gene>
<dbReference type="EMBL" id="CAWVOK010000033">
    <property type="protein sequence ID" value="CAK8163536.1"/>
    <property type="molecule type" value="Genomic_DNA"/>
</dbReference>
<name>A0ABM9N9D2_9RICK</name>
<protein>
    <submittedName>
        <fullName evidence="1">Uncharacterized protein</fullName>
    </submittedName>
</protein>
<dbReference type="Proteomes" id="UP001314181">
    <property type="component" value="Unassembled WGS sequence"/>
</dbReference>
<proteinExistence type="predicted"/>
<comment type="caution">
    <text evidence="1">The sequence shown here is derived from an EMBL/GenBank/DDBJ whole genome shotgun (WGS) entry which is preliminary data.</text>
</comment>
<accession>A0ABM9N9D2</accession>
<sequence>MKNIKAEYSINTKQNKQPIVVKISNNRRFFTGIINPKIATTKGDNVASNMDEHIESIVNHKIILMVTRITIK</sequence>
<reference evidence="1 2" key="1">
    <citation type="submission" date="2024-01" db="EMBL/GenBank/DDBJ databases">
        <authorList>
            <person name="Kunselman E."/>
        </authorList>
    </citation>
    <scope>NUCLEOTIDE SEQUENCE [LARGE SCALE GENOMIC DNA]</scope>
    <source>
        <strain evidence="1">2 abalone samples</strain>
    </source>
</reference>